<dbReference type="OrthoDB" id="9810247at2"/>
<dbReference type="SUPFAM" id="SSF53335">
    <property type="entry name" value="S-adenosyl-L-methionine-dependent methyltransferases"/>
    <property type="match status" value="1"/>
</dbReference>
<dbReference type="PROSITE" id="PS50914">
    <property type="entry name" value="BON"/>
    <property type="match status" value="1"/>
</dbReference>
<feature type="domain" description="BON" evidence="1">
    <location>
        <begin position="11"/>
        <end position="79"/>
    </location>
</feature>
<dbReference type="InterPro" id="IPR029063">
    <property type="entry name" value="SAM-dependent_MTases_sf"/>
</dbReference>
<protein>
    <submittedName>
        <fullName evidence="2">Methyltransferase domain-containing protein</fullName>
    </submittedName>
</protein>
<organism evidence="2 3">
    <name type="scientific">Amycolatopsis acidiphila</name>
    <dbReference type="NCBI Taxonomy" id="715473"/>
    <lineage>
        <taxon>Bacteria</taxon>
        <taxon>Bacillati</taxon>
        <taxon>Actinomycetota</taxon>
        <taxon>Actinomycetes</taxon>
        <taxon>Pseudonocardiales</taxon>
        <taxon>Pseudonocardiaceae</taxon>
        <taxon>Amycolatopsis</taxon>
    </lineage>
</organism>
<keyword evidence="2" id="KW-0808">Transferase</keyword>
<keyword evidence="3" id="KW-1185">Reference proteome</keyword>
<evidence type="ECO:0000313" key="3">
    <source>
        <dbReference type="Proteomes" id="UP000318578"/>
    </source>
</evidence>
<accession>A0A558A6F3</accession>
<evidence type="ECO:0000313" key="2">
    <source>
        <dbReference type="EMBL" id="TVT19853.1"/>
    </source>
</evidence>
<proteinExistence type="predicted"/>
<dbReference type="InterPro" id="IPR013216">
    <property type="entry name" value="Methyltransf_11"/>
</dbReference>
<comment type="caution">
    <text evidence="2">The sequence shown here is derived from an EMBL/GenBank/DDBJ whole genome shotgun (WGS) entry which is preliminary data.</text>
</comment>
<dbReference type="InterPro" id="IPR007055">
    <property type="entry name" value="BON_dom"/>
</dbReference>
<dbReference type="Proteomes" id="UP000318578">
    <property type="component" value="Unassembled WGS sequence"/>
</dbReference>
<dbReference type="GO" id="GO:0032259">
    <property type="term" value="P:methylation"/>
    <property type="evidence" value="ECO:0007669"/>
    <property type="project" value="UniProtKB-KW"/>
</dbReference>
<gene>
    <name evidence="2" type="ORF">FNH06_22810</name>
</gene>
<dbReference type="Gene3D" id="3.30.1340.30">
    <property type="match status" value="1"/>
</dbReference>
<evidence type="ECO:0000259" key="1">
    <source>
        <dbReference type="PROSITE" id="PS50914"/>
    </source>
</evidence>
<dbReference type="AlphaFoldDB" id="A0A558A6F3"/>
<dbReference type="Gene3D" id="3.40.50.150">
    <property type="entry name" value="Vaccinia Virus protein VP39"/>
    <property type="match status" value="1"/>
</dbReference>
<dbReference type="Pfam" id="PF04972">
    <property type="entry name" value="BON"/>
    <property type="match status" value="1"/>
</dbReference>
<dbReference type="EMBL" id="VJZA01000042">
    <property type="protein sequence ID" value="TVT19853.1"/>
    <property type="molecule type" value="Genomic_DNA"/>
</dbReference>
<keyword evidence="2" id="KW-0489">Methyltransferase</keyword>
<dbReference type="GO" id="GO:0008757">
    <property type="term" value="F:S-adenosylmethionine-dependent methyltransferase activity"/>
    <property type="evidence" value="ECO:0007669"/>
    <property type="project" value="InterPro"/>
</dbReference>
<sequence length="234" mass="26302">MALSQERLSRRDRFLDQAVREMWKYDERLRGLAVEARFDRGIAHLTGEVDSADQLELARSLIGRLDGVLGVWDRVRVAGRDPVILDLGCGAQKQYPGNFGVDLFPTSEVDVLADVSRALPFTDASVDRVFLVHILEHLIDFLPLVDEVHRILRPGGAAFVLSPWWRYVNAVADPTHVRMLDVQTIKGICRRPGSRRLWYPLHAACDGATIFAELRPLADGADFPGEAELARFFD</sequence>
<reference evidence="2 3" key="1">
    <citation type="submission" date="2019-07" db="EMBL/GenBank/DDBJ databases">
        <title>New species of Amycolatopsis and Streptomyces.</title>
        <authorList>
            <person name="Duangmal K."/>
            <person name="Teo W.F.A."/>
            <person name="Lipun K."/>
        </authorList>
    </citation>
    <scope>NUCLEOTIDE SEQUENCE [LARGE SCALE GENOMIC DNA]</scope>
    <source>
        <strain evidence="2 3">JCM 30562</strain>
    </source>
</reference>
<dbReference type="RefSeq" id="WP_144641912.1">
    <property type="nucleotide sequence ID" value="NZ_BNAX01000007.1"/>
</dbReference>
<name>A0A558A6F3_9PSEU</name>
<dbReference type="Pfam" id="PF08241">
    <property type="entry name" value="Methyltransf_11"/>
    <property type="match status" value="1"/>
</dbReference>